<gene>
    <name evidence="1" type="ORF">I8J34_03955</name>
</gene>
<reference evidence="2" key="1">
    <citation type="journal article" date="2022" name="ISME J.">
        <title>Genetic and phylogenetic analysis of dissimilatory iodate-reducing bacteria identifies potential niches across the world's oceans.</title>
        <authorList>
            <person name="Reyes-Umana V."/>
            <person name="Henning Z."/>
            <person name="Lee K."/>
            <person name="Barnum T.P."/>
            <person name="Coates J.D."/>
        </authorList>
    </citation>
    <scope>NUCLEOTIDE SEQUENCE [LARGE SCALE GENOMIC DNA]</scope>
    <source>
        <strain evidence="2">IR12</strain>
    </source>
</reference>
<dbReference type="SUPFAM" id="SSF47336">
    <property type="entry name" value="ACP-like"/>
    <property type="match status" value="1"/>
</dbReference>
<protein>
    <submittedName>
        <fullName evidence="1">Uncharacterized protein</fullName>
    </submittedName>
</protein>
<dbReference type="RefSeq" id="WP_214360071.1">
    <property type="nucleotide sequence ID" value="NZ_JAEKFT010000003.1"/>
</dbReference>
<dbReference type="InterPro" id="IPR036736">
    <property type="entry name" value="ACP-like_sf"/>
</dbReference>
<evidence type="ECO:0000313" key="1">
    <source>
        <dbReference type="EMBL" id="MBT0960319.1"/>
    </source>
</evidence>
<evidence type="ECO:0000313" key="2">
    <source>
        <dbReference type="Proteomes" id="UP000694660"/>
    </source>
</evidence>
<name>A0A944DK92_DENI1</name>
<dbReference type="Proteomes" id="UP000694660">
    <property type="component" value="Unassembled WGS sequence"/>
</dbReference>
<comment type="caution">
    <text evidence="1">The sequence shown here is derived from an EMBL/GenBank/DDBJ whole genome shotgun (WGS) entry which is preliminary data.</text>
</comment>
<proteinExistence type="predicted"/>
<keyword evidence="2" id="KW-1185">Reference proteome</keyword>
<sequence length="91" mass="10197">MRNDNGDMPSKDQVIETVLDILVRITGLDEREQLSGATNPAKDLHVDTDDLSVFIAEVERHFHIDAPQVEWFGIDGTIESVSSLVLRHLSK</sequence>
<accession>A0A944DK92</accession>
<dbReference type="AlphaFoldDB" id="A0A944DK92"/>
<dbReference type="EMBL" id="JAEKFT010000003">
    <property type="protein sequence ID" value="MBT0960319.1"/>
    <property type="molecule type" value="Genomic_DNA"/>
</dbReference>
<dbReference type="Gene3D" id="1.10.1200.10">
    <property type="entry name" value="ACP-like"/>
    <property type="match status" value="1"/>
</dbReference>
<organism evidence="1 2">
    <name type="scientific">Denitromonas iodatirespirans</name>
    <dbReference type="NCBI Taxonomy" id="2795389"/>
    <lineage>
        <taxon>Bacteria</taxon>
        <taxon>Pseudomonadati</taxon>
        <taxon>Pseudomonadota</taxon>
        <taxon>Betaproteobacteria</taxon>
        <taxon>Rhodocyclales</taxon>
        <taxon>Zoogloeaceae</taxon>
        <taxon>Denitromonas</taxon>
    </lineage>
</organism>